<comment type="caution">
    <text evidence="2">The sequence shown here is derived from an EMBL/GenBank/DDBJ whole genome shotgun (WGS) entry which is preliminary data.</text>
</comment>
<evidence type="ECO:0000313" key="3">
    <source>
        <dbReference type="Proteomes" id="UP000224634"/>
    </source>
</evidence>
<proteinExistence type="predicted"/>
<dbReference type="GO" id="GO:0005737">
    <property type="term" value="C:cytoplasm"/>
    <property type="evidence" value="ECO:0007669"/>
    <property type="project" value="TreeGrafter"/>
</dbReference>
<sequence length="426" mass="46378">MPIMPSNEGAGSSAPAVRAGAPYKVLIVGASYAGLAATANLLDLCHARQPRFGYGVTPEDSPKEKVPVQVTIVDERDGYYHLIGSPLAFASEEYAAKTWNNYADIPALQTPEVNRIQGSVTTVDCARKISTIRETGTNREIQESYDYLIASSGLRRSWPSAPQSLNKEDYLDEVRMQVKLTKNVDNGVIVIGGGAVGIEMAAELKVVHPETKVTLVHSRPKLMSSEPLPDEFRDVTLSLLHEVGVETVMGSRVAQMQKIDGGRGMTLTLQNGTSLEAGHVINAVSKFTPTASYLPDVLVNKEGYVRIKPSLNFPDDVPNAQYHYAAGDIVEWSGIKRAGRAMHQGYYAAFNIHQRILNQVFGTTPKFLELEEVPPMMGIAVGKKAAAFGGEEGVLAGEDIMEAYFNDDLGFKICWNYMQLGEPAKV</sequence>
<dbReference type="SUPFAM" id="SSF51905">
    <property type="entry name" value="FAD/NAD(P)-binding domain"/>
    <property type="match status" value="1"/>
</dbReference>
<name>A0A2B7YDU4_POLH7</name>
<dbReference type="InterPro" id="IPR023753">
    <property type="entry name" value="FAD/NAD-binding_dom"/>
</dbReference>
<dbReference type="EMBL" id="PDNA01000048">
    <property type="protein sequence ID" value="PGH19360.1"/>
    <property type="molecule type" value="Genomic_DNA"/>
</dbReference>
<keyword evidence="3" id="KW-1185">Reference proteome</keyword>
<feature type="domain" description="FAD/NAD(P)-binding" evidence="1">
    <location>
        <begin position="23"/>
        <end position="345"/>
    </location>
</feature>
<dbReference type="GO" id="GO:0050660">
    <property type="term" value="F:flavin adenine dinucleotide binding"/>
    <property type="evidence" value="ECO:0007669"/>
    <property type="project" value="TreeGrafter"/>
</dbReference>
<dbReference type="STRING" id="1447883.A0A2B7YDU4"/>
<dbReference type="Pfam" id="PF07992">
    <property type="entry name" value="Pyr_redox_2"/>
    <property type="match status" value="1"/>
</dbReference>
<dbReference type="PANTHER" id="PTHR43735:SF24">
    <property type="entry name" value="NUCLEOTIDE-DISULPHIDE OXIDOREDUCTASE AMID-LIKE, PUTATIVE (AFU_ORTHOLOGUE AFUA_1G17180)-RELATED"/>
    <property type="match status" value="1"/>
</dbReference>
<dbReference type="PRINTS" id="PR00368">
    <property type="entry name" value="FADPNR"/>
</dbReference>
<dbReference type="InterPro" id="IPR036188">
    <property type="entry name" value="FAD/NAD-bd_sf"/>
</dbReference>
<evidence type="ECO:0000313" key="2">
    <source>
        <dbReference type="EMBL" id="PGH19360.1"/>
    </source>
</evidence>
<dbReference type="OrthoDB" id="202203at2759"/>
<organism evidence="2 3">
    <name type="scientific">Polytolypa hystricis (strain UAMH7299)</name>
    <dbReference type="NCBI Taxonomy" id="1447883"/>
    <lineage>
        <taxon>Eukaryota</taxon>
        <taxon>Fungi</taxon>
        <taxon>Dikarya</taxon>
        <taxon>Ascomycota</taxon>
        <taxon>Pezizomycotina</taxon>
        <taxon>Eurotiomycetes</taxon>
        <taxon>Eurotiomycetidae</taxon>
        <taxon>Onygenales</taxon>
        <taxon>Onygenales incertae sedis</taxon>
        <taxon>Polytolypa</taxon>
    </lineage>
</organism>
<dbReference type="GO" id="GO:0004174">
    <property type="term" value="F:electron-transferring-flavoprotein dehydrogenase activity"/>
    <property type="evidence" value="ECO:0007669"/>
    <property type="project" value="TreeGrafter"/>
</dbReference>
<gene>
    <name evidence="2" type="ORF">AJ80_04000</name>
</gene>
<dbReference type="PRINTS" id="PR00411">
    <property type="entry name" value="PNDRDTASEI"/>
</dbReference>
<accession>A0A2B7YDU4</accession>
<reference evidence="2 3" key="1">
    <citation type="submission" date="2017-10" db="EMBL/GenBank/DDBJ databases">
        <title>Comparative genomics in systemic dimorphic fungi from Ajellomycetaceae.</title>
        <authorList>
            <person name="Munoz J.F."/>
            <person name="Mcewen J.G."/>
            <person name="Clay O.K."/>
            <person name="Cuomo C.A."/>
        </authorList>
    </citation>
    <scope>NUCLEOTIDE SEQUENCE [LARGE SCALE GENOMIC DNA]</scope>
    <source>
        <strain evidence="2 3">UAMH7299</strain>
    </source>
</reference>
<dbReference type="Proteomes" id="UP000224634">
    <property type="component" value="Unassembled WGS sequence"/>
</dbReference>
<protein>
    <recommendedName>
        <fullName evidence="1">FAD/NAD(P)-binding domain-containing protein</fullName>
    </recommendedName>
</protein>
<evidence type="ECO:0000259" key="1">
    <source>
        <dbReference type="Pfam" id="PF07992"/>
    </source>
</evidence>
<dbReference type="PANTHER" id="PTHR43735">
    <property type="entry name" value="APOPTOSIS-INDUCING FACTOR 1"/>
    <property type="match status" value="1"/>
</dbReference>
<dbReference type="Gene3D" id="3.50.50.60">
    <property type="entry name" value="FAD/NAD(P)-binding domain"/>
    <property type="match status" value="2"/>
</dbReference>
<dbReference type="AlphaFoldDB" id="A0A2B7YDU4"/>